<dbReference type="EMBL" id="SDMK01000002">
    <property type="protein sequence ID" value="RXS95401.1"/>
    <property type="molecule type" value="Genomic_DNA"/>
</dbReference>
<comment type="caution">
    <text evidence="4">The sequence shown here is derived from an EMBL/GenBank/DDBJ whole genome shotgun (WGS) entry which is preliminary data.</text>
</comment>
<dbReference type="SMART" id="SM01130">
    <property type="entry name" value="DHDPS"/>
    <property type="match status" value="1"/>
</dbReference>
<evidence type="ECO:0000313" key="5">
    <source>
        <dbReference type="Proteomes" id="UP000290253"/>
    </source>
</evidence>
<dbReference type="PANTHER" id="PTHR12128:SF66">
    <property type="entry name" value="4-HYDROXY-2-OXOGLUTARATE ALDOLASE, MITOCHONDRIAL"/>
    <property type="match status" value="1"/>
</dbReference>
<dbReference type="PANTHER" id="PTHR12128">
    <property type="entry name" value="DIHYDRODIPICOLINATE SYNTHASE"/>
    <property type="match status" value="1"/>
</dbReference>
<dbReference type="Proteomes" id="UP000290253">
    <property type="component" value="Unassembled WGS sequence"/>
</dbReference>
<keyword evidence="3" id="KW-0704">Schiff base</keyword>
<dbReference type="PRINTS" id="PR00146">
    <property type="entry name" value="DHPICSNTHASE"/>
</dbReference>
<dbReference type="InterPro" id="IPR013785">
    <property type="entry name" value="Aldolase_TIM"/>
</dbReference>
<name>A0A4Q1SE95_9BACT</name>
<dbReference type="InterPro" id="IPR020625">
    <property type="entry name" value="Schiff_base-form_aldolases_AS"/>
</dbReference>
<keyword evidence="2" id="KW-0456">Lyase</keyword>
<dbReference type="InterPro" id="IPR002220">
    <property type="entry name" value="DapA-like"/>
</dbReference>
<organism evidence="4 5">
    <name type="scientific">Silvibacterium dinghuense</name>
    <dbReference type="NCBI Taxonomy" id="1560006"/>
    <lineage>
        <taxon>Bacteria</taxon>
        <taxon>Pseudomonadati</taxon>
        <taxon>Acidobacteriota</taxon>
        <taxon>Terriglobia</taxon>
        <taxon>Terriglobales</taxon>
        <taxon>Acidobacteriaceae</taxon>
        <taxon>Silvibacterium</taxon>
    </lineage>
</organism>
<dbReference type="GO" id="GO:0008840">
    <property type="term" value="F:4-hydroxy-tetrahydrodipicolinate synthase activity"/>
    <property type="evidence" value="ECO:0007669"/>
    <property type="project" value="TreeGrafter"/>
</dbReference>
<evidence type="ECO:0000256" key="2">
    <source>
        <dbReference type="ARBA" id="ARBA00023239"/>
    </source>
</evidence>
<dbReference type="AlphaFoldDB" id="A0A4Q1SE95"/>
<evidence type="ECO:0000256" key="3">
    <source>
        <dbReference type="ARBA" id="ARBA00023270"/>
    </source>
</evidence>
<evidence type="ECO:0000313" key="4">
    <source>
        <dbReference type="EMBL" id="RXS95401.1"/>
    </source>
</evidence>
<keyword evidence="5" id="KW-1185">Reference proteome</keyword>
<dbReference type="OrthoDB" id="9782828at2"/>
<dbReference type="Gene3D" id="3.20.20.70">
    <property type="entry name" value="Aldolase class I"/>
    <property type="match status" value="1"/>
</dbReference>
<dbReference type="GO" id="GO:0044281">
    <property type="term" value="P:small molecule metabolic process"/>
    <property type="evidence" value="ECO:0007669"/>
    <property type="project" value="UniProtKB-ARBA"/>
</dbReference>
<accession>A0A4Q1SE95</accession>
<gene>
    <name evidence="4" type="ORF">ESZ00_12535</name>
</gene>
<proteinExistence type="inferred from homology"/>
<sequence>MLLEGIFAAITTPFHTDGRLYLHKLEENGEHYSRTPLSGLTVLGSTGEAVMLSDDETRDVLRHARNSALDEKVLIAGIGRESLVETLRLAEFAASHDYDAVLVRTPHYYTPQYASSNGEREDSLGLLTYYRTLADRSPLPVILYSIPKYTHYDLSPALVGELAQHPNIIGIKDSSGSVERIRELVAATANAPRREVTVTPTFEAMTGRMLMEPVFAAENMISAEILTGTSMFTTLPVIPQRPSRKKSIGFQVLSGASDQILPSLEAGASGSILGLAACAPQACLEVQMAWKDRDPALAALKQKRLVAATQYVVAKLGVPAIKHACDLNGFYGGVPRLPMLPLDAETKAKVAEVMRDLRN</sequence>
<comment type="similarity">
    <text evidence="1">Belongs to the DapA family.</text>
</comment>
<dbReference type="SUPFAM" id="SSF51569">
    <property type="entry name" value="Aldolase"/>
    <property type="match status" value="2"/>
</dbReference>
<dbReference type="Pfam" id="PF00701">
    <property type="entry name" value="DHDPS"/>
    <property type="match status" value="2"/>
</dbReference>
<protein>
    <submittedName>
        <fullName evidence="4">Dihydrodipicolinate synthase family protein</fullName>
    </submittedName>
</protein>
<dbReference type="RefSeq" id="WP_129208598.1">
    <property type="nucleotide sequence ID" value="NZ_BMGU01000004.1"/>
</dbReference>
<dbReference type="PROSITE" id="PS00666">
    <property type="entry name" value="DHDPS_2"/>
    <property type="match status" value="1"/>
</dbReference>
<reference evidence="4 5" key="1">
    <citation type="journal article" date="2016" name="Int. J. Syst. Evol. Microbiol.">
        <title>Acidipila dinghuensis sp. nov., an acidobacterium isolated from forest soil.</title>
        <authorList>
            <person name="Jiang Y.W."/>
            <person name="Wang J."/>
            <person name="Chen M.H."/>
            <person name="Lv Y.Y."/>
            <person name="Qiu L.H."/>
        </authorList>
    </citation>
    <scope>NUCLEOTIDE SEQUENCE [LARGE SCALE GENOMIC DNA]</scope>
    <source>
        <strain evidence="4 5">DHOF10</strain>
    </source>
</reference>
<evidence type="ECO:0000256" key="1">
    <source>
        <dbReference type="ARBA" id="ARBA00007592"/>
    </source>
</evidence>
<dbReference type="CDD" id="cd00408">
    <property type="entry name" value="DHDPS-like"/>
    <property type="match status" value="1"/>
</dbReference>